<proteinExistence type="predicted"/>
<dbReference type="EMBL" id="CADIJZ010000038">
    <property type="protein sequence ID" value="CAB3738416.1"/>
    <property type="molecule type" value="Genomic_DNA"/>
</dbReference>
<evidence type="ECO:0008006" key="3">
    <source>
        <dbReference type="Google" id="ProtNLM"/>
    </source>
</evidence>
<name>A0A6J5CJ70_9BURK</name>
<dbReference type="RefSeq" id="WP_279635092.1">
    <property type="nucleotide sequence ID" value="NZ_CADIJZ010000038.1"/>
</dbReference>
<evidence type="ECO:0000313" key="1">
    <source>
        <dbReference type="EMBL" id="CAB3738416.1"/>
    </source>
</evidence>
<dbReference type="AlphaFoldDB" id="A0A6J5CJ70"/>
<gene>
    <name evidence="1" type="ORF">LMG27174_06464</name>
</gene>
<evidence type="ECO:0000313" key="2">
    <source>
        <dbReference type="Proteomes" id="UP000494205"/>
    </source>
</evidence>
<protein>
    <recommendedName>
        <fullName evidence="3">DUF2889 domain-containing protein</fullName>
    </recommendedName>
</protein>
<dbReference type="Proteomes" id="UP000494205">
    <property type="component" value="Unassembled WGS sequence"/>
</dbReference>
<dbReference type="Pfam" id="PF11136">
    <property type="entry name" value="DUF2889"/>
    <property type="match status" value="1"/>
</dbReference>
<dbReference type="InterPro" id="IPR021312">
    <property type="entry name" value="DUF2889"/>
</dbReference>
<reference evidence="1 2" key="1">
    <citation type="submission" date="2020-04" db="EMBL/GenBank/DDBJ databases">
        <authorList>
            <person name="De Canck E."/>
        </authorList>
    </citation>
    <scope>NUCLEOTIDE SEQUENCE [LARGE SCALE GENOMIC DNA]</scope>
    <source>
        <strain evidence="1 2">LMG 27174</strain>
    </source>
</reference>
<organism evidence="1 2">
    <name type="scientific">Paraburkholderia rhynchosiae</name>
    <dbReference type="NCBI Taxonomy" id="487049"/>
    <lineage>
        <taxon>Bacteria</taxon>
        <taxon>Pseudomonadati</taxon>
        <taxon>Pseudomonadota</taxon>
        <taxon>Betaproteobacteria</taxon>
        <taxon>Burkholderiales</taxon>
        <taxon>Burkholderiaceae</taxon>
        <taxon>Paraburkholderia</taxon>
    </lineage>
</organism>
<accession>A0A6J5CJ70</accession>
<sequence length="202" mass="22606">MTLNTNQGSNSARGDSTREELHFRRIDMRGFRRSDGLFEVEGRVTDRKAHDFTPASGGPLLRAGDPLHDMGVCIVFDDSMVVHEVHTFSKAAPYHACPEGGRALQSLKGLRIAAGWSGEVRRRLSGARSCTHLMELLIPLATTAIQTMIQLRMSRPEPLDEDGRPKKIDSCYAYAADGEVVARRWPQFYRPSPPISEERDNR</sequence>